<organism evidence="2 3">
    <name type="scientific">Ricinus communis</name>
    <name type="common">Castor bean</name>
    <dbReference type="NCBI Taxonomy" id="3988"/>
    <lineage>
        <taxon>Eukaryota</taxon>
        <taxon>Viridiplantae</taxon>
        <taxon>Streptophyta</taxon>
        <taxon>Embryophyta</taxon>
        <taxon>Tracheophyta</taxon>
        <taxon>Spermatophyta</taxon>
        <taxon>Magnoliopsida</taxon>
        <taxon>eudicotyledons</taxon>
        <taxon>Gunneridae</taxon>
        <taxon>Pentapetalae</taxon>
        <taxon>rosids</taxon>
        <taxon>fabids</taxon>
        <taxon>Malpighiales</taxon>
        <taxon>Euphorbiaceae</taxon>
        <taxon>Acalyphoideae</taxon>
        <taxon>Acalypheae</taxon>
        <taxon>Ricinus</taxon>
    </lineage>
</organism>
<proteinExistence type="predicted"/>
<dbReference type="Proteomes" id="UP000008311">
    <property type="component" value="Unassembled WGS sequence"/>
</dbReference>
<dbReference type="AlphaFoldDB" id="B9TFU3"/>
<evidence type="ECO:0000313" key="2">
    <source>
        <dbReference type="EMBL" id="EEF25270.1"/>
    </source>
</evidence>
<evidence type="ECO:0000256" key="1">
    <source>
        <dbReference type="SAM" id="MobiDB-lite"/>
    </source>
</evidence>
<gene>
    <name evidence="2" type="ORF">RCOM_1843440</name>
</gene>
<protein>
    <submittedName>
        <fullName evidence="2">Uncharacterized protein</fullName>
    </submittedName>
</protein>
<dbReference type="EMBL" id="EQ980110">
    <property type="protein sequence ID" value="EEF25270.1"/>
    <property type="molecule type" value="Genomic_DNA"/>
</dbReference>
<feature type="region of interest" description="Disordered" evidence="1">
    <location>
        <begin position="1"/>
        <end position="60"/>
    </location>
</feature>
<reference evidence="3" key="1">
    <citation type="journal article" date="2010" name="Nat. Biotechnol.">
        <title>Draft genome sequence of the oilseed species Ricinus communis.</title>
        <authorList>
            <person name="Chan A.P."/>
            <person name="Crabtree J."/>
            <person name="Zhao Q."/>
            <person name="Lorenzi H."/>
            <person name="Orvis J."/>
            <person name="Puiu D."/>
            <person name="Melake-Berhan A."/>
            <person name="Jones K.M."/>
            <person name="Redman J."/>
            <person name="Chen G."/>
            <person name="Cahoon E.B."/>
            <person name="Gedil M."/>
            <person name="Stanke M."/>
            <person name="Haas B.J."/>
            <person name="Wortman J.R."/>
            <person name="Fraser-Liggett C.M."/>
            <person name="Ravel J."/>
            <person name="Rabinowicz P.D."/>
        </authorList>
    </citation>
    <scope>NUCLEOTIDE SEQUENCE [LARGE SCALE GENOMIC DNA]</scope>
    <source>
        <strain evidence="3">cv. Hale</strain>
    </source>
</reference>
<sequence length="60" mass="6436">MRHRSTAPETCSSTPDRTPQSARSHSRWACARNTRPPVRAGPPAPAPVRACARSGGRWAG</sequence>
<dbReference type="InParanoid" id="B9TFU3"/>
<evidence type="ECO:0000313" key="3">
    <source>
        <dbReference type="Proteomes" id="UP000008311"/>
    </source>
</evidence>
<accession>B9TFU3</accession>
<feature type="compositionally biased region" description="Polar residues" evidence="1">
    <location>
        <begin position="7"/>
        <end position="23"/>
    </location>
</feature>
<keyword evidence="3" id="KW-1185">Reference proteome</keyword>
<name>B9TFU3_RICCO</name>